<organism evidence="1">
    <name type="scientific">Candidatus Methanofastidiosum methylothiophilum</name>
    <dbReference type="NCBI Taxonomy" id="1705564"/>
    <lineage>
        <taxon>Archaea</taxon>
        <taxon>Methanobacteriati</taxon>
        <taxon>Methanobacteriota</taxon>
        <taxon>Stenosarchaea group</taxon>
        <taxon>Candidatus Methanofastidiosia</taxon>
        <taxon>Candidatus Methanofastidiosales</taxon>
        <taxon>Candidatus Methanofastidiosaceae</taxon>
        <taxon>Candidatus Methanofastidiosum</taxon>
    </lineage>
</organism>
<accession>A0A150JKL3</accession>
<proteinExistence type="predicted"/>
<accession>A0A150JJW0</accession>
<evidence type="ECO:0000313" key="1">
    <source>
        <dbReference type="EMBL" id="KYC57476.1"/>
    </source>
</evidence>
<reference evidence="1" key="1">
    <citation type="journal article" date="2016" name="ISME J.">
        <title>Chasing the elusive Euryarchaeota class WSA2: genomes reveal a uniquely fastidious methyl-reducing methanogen.</title>
        <authorList>
            <person name="Nobu M.K."/>
            <person name="Narihiro T."/>
            <person name="Kuroda K."/>
            <person name="Mei R."/>
            <person name="Liu W.T."/>
        </authorList>
    </citation>
    <scope>NUCLEOTIDE SEQUENCE [LARGE SCALE GENOMIC DNA]</scope>
    <source>
        <strain evidence="1">ADurb1213_Bin02801</strain>
    </source>
</reference>
<comment type="caution">
    <text evidence="1">The sequence shown here is derived from an EMBL/GenBank/DDBJ whole genome shotgun (WGS) entry which is preliminary data.</text>
</comment>
<dbReference type="EMBL" id="LNJE01000011">
    <property type="protein sequence ID" value="KYC57476.1"/>
    <property type="molecule type" value="Genomic_DNA"/>
</dbReference>
<name>A0A150JJW0_9EURY</name>
<dbReference type="AlphaFoldDB" id="A0A150JJW0"/>
<gene>
    <name evidence="1" type="ORF">APG09_01002</name>
</gene>
<sequence>MSGIGYFGPKRKPGYEEQPSINPSFLKLRLPFYHYPIEYQDFIQGMILACVPLGITAVMEASLNFPIEVSVLMVLLNNIFYLWHTSFGDPSVAGWITPGIPIYTAYYETFSKEIVGPSGVYIERTQALIAAQLILAVIFLVFGLTGLGTTFIEKVPTSITAGILLGSGIASVERIFNPTQPFVKDLPVSYLVSAALSLFLLFSKRAIAWRKRNKFLAWIGGFGIVPGFVIGYILGLITGEIKLDPSKLTQSVFIGMPFDRMIAEVSPFGIGWPSPIMFGSGFAVAIVAYIIVFGDFIVLKALIKQADEARPDEKVVVPIGRSHIICALRNFVQGIFLPYPPFLGPQWTGGQALVVQRYMHATPEQEYTYWGGATSIFWGMSLALALNPIVQIMLPAKNIGLGLTLLIQGYLCSYLAMEMCQNNIQRAIAGIMTGALIMANYVALWKPILGMYSSFFSAPAMGLLVGIILHVLIEREPGTEKGKKK</sequence>
<protein>
    <submittedName>
        <fullName evidence="1">Uncharacterized protein</fullName>
    </submittedName>
</protein>
<dbReference type="PATRIC" id="fig|1706435.3.peg.996"/>